<evidence type="ECO:0000256" key="1">
    <source>
        <dbReference type="SAM" id="MobiDB-lite"/>
    </source>
</evidence>
<dbReference type="AlphaFoldDB" id="A0A1N6MXQ4"/>
<evidence type="ECO:0000313" key="2">
    <source>
        <dbReference type="EMBL" id="SIP73663.1"/>
    </source>
</evidence>
<reference evidence="3" key="1">
    <citation type="submission" date="2016-12" db="EMBL/GenBank/DDBJ databases">
        <authorList>
            <person name="Gaudriault S."/>
        </authorList>
    </citation>
    <scope>NUCLEOTIDE SEQUENCE [LARGE SCALE GENOMIC DNA]</scope>
    <source>
        <strain evidence="3">HGB1681 (deposited as PTA-6826 in the American Type Culture Collection)</strain>
    </source>
</reference>
<dbReference type="EMBL" id="FTLG01000187">
    <property type="protein sequence ID" value="SIP73663.1"/>
    <property type="molecule type" value="Genomic_DNA"/>
</dbReference>
<sequence length="22" mass="2596">MNGTEKAELKPYRMARFASEEH</sequence>
<protein>
    <submittedName>
        <fullName evidence="2">Uncharacterized protein</fullName>
    </submittedName>
</protein>
<proteinExistence type="predicted"/>
<organism evidence="2 3">
    <name type="scientific">Xenorhabdus innexi</name>
    <dbReference type="NCBI Taxonomy" id="290109"/>
    <lineage>
        <taxon>Bacteria</taxon>
        <taxon>Pseudomonadati</taxon>
        <taxon>Pseudomonadota</taxon>
        <taxon>Gammaproteobacteria</taxon>
        <taxon>Enterobacterales</taxon>
        <taxon>Morganellaceae</taxon>
        <taxon>Xenorhabdus</taxon>
    </lineage>
</organism>
<evidence type="ECO:0000313" key="3">
    <source>
        <dbReference type="Proteomes" id="UP000196435"/>
    </source>
</evidence>
<dbReference type="Proteomes" id="UP000196435">
    <property type="component" value="Unassembled WGS sequence"/>
</dbReference>
<accession>A0A1N6MXQ4</accession>
<gene>
    <name evidence="2" type="ORF">XIS1_450017</name>
</gene>
<feature type="compositionally biased region" description="Basic and acidic residues" evidence="1">
    <location>
        <begin position="1"/>
        <end position="11"/>
    </location>
</feature>
<name>A0A1N6MXQ4_9GAMM</name>
<feature type="region of interest" description="Disordered" evidence="1">
    <location>
        <begin position="1"/>
        <end position="22"/>
    </location>
</feature>